<dbReference type="AlphaFoldDB" id="A0A0T9R1Q4"/>
<organism evidence="1 2">
    <name type="scientific">Yersinia pekkanenii</name>
    <dbReference type="NCBI Taxonomy" id="1288385"/>
    <lineage>
        <taxon>Bacteria</taxon>
        <taxon>Pseudomonadati</taxon>
        <taxon>Pseudomonadota</taxon>
        <taxon>Gammaproteobacteria</taxon>
        <taxon>Enterobacterales</taxon>
        <taxon>Yersiniaceae</taxon>
        <taxon>Yersinia</taxon>
    </lineage>
</organism>
<protein>
    <submittedName>
        <fullName evidence="1">Uncharacterized protein</fullName>
    </submittedName>
</protein>
<reference evidence="2" key="1">
    <citation type="submission" date="2015-03" db="EMBL/GenBank/DDBJ databases">
        <authorList>
            <consortium name="Pathogen Informatics"/>
        </authorList>
    </citation>
    <scope>NUCLEOTIDE SEQUENCE [LARGE SCALE GENOMIC DNA]</scope>
    <source>
        <strain evidence="2">A125KOH2</strain>
    </source>
</reference>
<dbReference type="EMBL" id="CQAZ01000046">
    <property type="protein sequence ID" value="CNI39611.1"/>
    <property type="molecule type" value="Genomic_DNA"/>
</dbReference>
<dbReference type="Proteomes" id="UP000045840">
    <property type="component" value="Unassembled WGS sequence"/>
</dbReference>
<evidence type="ECO:0000313" key="1">
    <source>
        <dbReference type="EMBL" id="CNI39611.1"/>
    </source>
</evidence>
<proteinExistence type="predicted"/>
<gene>
    <name evidence="1" type="ORF">ERS008529_03893</name>
</gene>
<evidence type="ECO:0000313" key="2">
    <source>
        <dbReference type="Proteomes" id="UP000045840"/>
    </source>
</evidence>
<name>A0A0T9R1Q4_9GAMM</name>
<accession>A0A0T9R1Q4</accession>
<sequence length="57" mass="6804">MGINFLSVIITIFRVITICYTRNKLIYLILDVKHFFLCAHDNLEKRPCRELEPPHMN</sequence>